<evidence type="ECO:0000256" key="2">
    <source>
        <dbReference type="ARBA" id="ARBA00023125"/>
    </source>
</evidence>
<accession>A0ABP6WGE5</accession>
<name>A0ABP6WGE5_9PSEU</name>
<keyword evidence="6" id="KW-1185">Reference proteome</keyword>
<evidence type="ECO:0000256" key="1">
    <source>
        <dbReference type="ARBA" id="ARBA00023015"/>
    </source>
</evidence>
<dbReference type="PANTHER" id="PTHR43537">
    <property type="entry name" value="TRANSCRIPTIONAL REGULATOR, GNTR FAMILY"/>
    <property type="match status" value="1"/>
</dbReference>
<keyword evidence="1" id="KW-0805">Transcription regulation</keyword>
<dbReference type="InterPro" id="IPR000524">
    <property type="entry name" value="Tscrpt_reg_HTH_GntR"/>
</dbReference>
<dbReference type="InterPro" id="IPR011711">
    <property type="entry name" value="GntR_C"/>
</dbReference>
<dbReference type="CDD" id="cd07377">
    <property type="entry name" value="WHTH_GntR"/>
    <property type="match status" value="1"/>
</dbReference>
<dbReference type="RefSeq" id="WP_344861653.1">
    <property type="nucleotide sequence ID" value="NZ_BAAAZN010000007.1"/>
</dbReference>
<dbReference type="EMBL" id="BAAAZN010000007">
    <property type="protein sequence ID" value="GAA3551381.1"/>
    <property type="molecule type" value="Genomic_DNA"/>
</dbReference>
<dbReference type="Gene3D" id="1.20.120.530">
    <property type="entry name" value="GntR ligand-binding domain-like"/>
    <property type="match status" value="1"/>
</dbReference>
<dbReference type="PANTHER" id="PTHR43537:SF24">
    <property type="entry name" value="GLUCONATE OPERON TRANSCRIPTIONAL REPRESSOR"/>
    <property type="match status" value="1"/>
</dbReference>
<dbReference type="InterPro" id="IPR036388">
    <property type="entry name" value="WH-like_DNA-bd_sf"/>
</dbReference>
<evidence type="ECO:0000313" key="5">
    <source>
        <dbReference type="EMBL" id="GAA3551381.1"/>
    </source>
</evidence>
<keyword evidence="2" id="KW-0238">DNA-binding</keyword>
<evidence type="ECO:0000313" key="6">
    <source>
        <dbReference type="Proteomes" id="UP001500689"/>
    </source>
</evidence>
<dbReference type="SUPFAM" id="SSF46785">
    <property type="entry name" value="Winged helix' DNA-binding domain"/>
    <property type="match status" value="1"/>
</dbReference>
<dbReference type="InterPro" id="IPR036390">
    <property type="entry name" value="WH_DNA-bd_sf"/>
</dbReference>
<dbReference type="SMART" id="SM00895">
    <property type="entry name" value="FCD"/>
    <property type="match status" value="1"/>
</dbReference>
<dbReference type="SMART" id="SM00345">
    <property type="entry name" value="HTH_GNTR"/>
    <property type="match status" value="1"/>
</dbReference>
<reference evidence="6" key="1">
    <citation type="journal article" date="2019" name="Int. J. Syst. Evol. Microbiol.">
        <title>The Global Catalogue of Microorganisms (GCM) 10K type strain sequencing project: providing services to taxonomists for standard genome sequencing and annotation.</title>
        <authorList>
            <consortium name="The Broad Institute Genomics Platform"/>
            <consortium name="The Broad Institute Genome Sequencing Center for Infectious Disease"/>
            <person name="Wu L."/>
            <person name="Ma J."/>
        </authorList>
    </citation>
    <scope>NUCLEOTIDE SEQUENCE [LARGE SCALE GENOMIC DNA]</scope>
    <source>
        <strain evidence="6">JCM 16898</strain>
    </source>
</reference>
<evidence type="ECO:0000256" key="3">
    <source>
        <dbReference type="ARBA" id="ARBA00023163"/>
    </source>
</evidence>
<dbReference type="InterPro" id="IPR008920">
    <property type="entry name" value="TF_FadR/GntR_C"/>
</dbReference>
<feature type="domain" description="HTH gntR-type" evidence="4">
    <location>
        <begin position="7"/>
        <end position="74"/>
    </location>
</feature>
<proteinExistence type="predicted"/>
<dbReference type="Pfam" id="PF00392">
    <property type="entry name" value="GntR"/>
    <property type="match status" value="1"/>
</dbReference>
<comment type="caution">
    <text evidence="5">The sequence shown here is derived from an EMBL/GenBank/DDBJ whole genome shotgun (WGS) entry which is preliminary data.</text>
</comment>
<dbReference type="Pfam" id="PF07729">
    <property type="entry name" value="FCD"/>
    <property type="match status" value="1"/>
</dbReference>
<gene>
    <name evidence="5" type="ORF">GCM10022222_38650</name>
</gene>
<dbReference type="PROSITE" id="PS50949">
    <property type="entry name" value="HTH_GNTR"/>
    <property type="match status" value="1"/>
</dbReference>
<evidence type="ECO:0000259" key="4">
    <source>
        <dbReference type="PROSITE" id="PS50949"/>
    </source>
</evidence>
<dbReference type="SUPFAM" id="SSF48008">
    <property type="entry name" value="GntR ligand-binding domain-like"/>
    <property type="match status" value="1"/>
</dbReference>
<organism evidence="5 6">
    <name type="scientific">Amycolatopsis ultiminotia</name>
    <dbReference type="NCBI Taxonomy" id="543629"/>
    <lineage>
        <taxon>Bacteria</taxon>
        <taxon>Bacillati</taxon>
        <taxon>Actinomycetota</taxon>
        <taxon>Actinomycetes</taxon>
        <taxon>Pseudonocardiales</taxon>
        <taxon>Pseudonocardiaceae</taxon>
        <taxon>Amycolatopsis</taxon>
    </lineage>
</organism>
<protein>
    <submittedName>
        <fullName evidence="5">GntR family transcriptional regulator</fullName>
    </submittedName>
</protein>
<sequence length="229" mass="25940">MRPIEARSVSTQVVEELRRNILSGALEPGEGLALRKIADQLGVSFIPVRDALKVLESEGLVVNPPGRGATVAPLDLDEFHSIYRVRRMLEPDLARRSVSSLNKRELDRLHQVAAELGRAERSMDDIYDDHRAFHLALIAPAASVWDTRILRLLWRASERYIRIGFRRLDPDPQEHDRRREAHQLLVEEFRKGDPAAAASALDVHLANNECMAHNALWGPRTGMRTAELR</sequence>
<keyword evidence="3" id="KW-0804">Transcription</keyword>
<dbReference type="Proteomes" id="UP001500689">
    <property type="component" value="Unassembled WGS sequence"/>
</dbReference>
<dbReference type="Gene3D" id="1.10.10.10">
    <property type="entry name" value="Winged helix-like DNA-binding domain superfamily/Winged helix DNA-binding domain"/>
    <property type="match status" value="1"/>
</dbReference>